<sequence length="110" mass="12213">MDDQDRYESVGMDDSMEDERDLDQIMADRRAAEAELDARDGRNGDILDRKLPQMLYDQARCIIWIGGNDSRVSIHEAMEQQSISIAKAGIVTSLQARCSVIAAANPKGGR</sequence>
<evidence type="ECO:0000256" key="3">
    <source>
        <dbReference type="ARBA" id="ARBA00022840"/>
    </source>
</evidence>
<dbReference type="Gene3D" id="3.40.50.300">
    <property type="entry name" value="P-loop containing nucleotide triphosphate hydrolases"/>
    <property type="match status" value="1"/>
</dbReference>
<dbReference type="AlphaFoldDB" id="A0A426YDP1"/>
<comment type="similarity">
    <text evidence="1">Belongs to the MCM family.</text>
</comment>
<dbReference type="GO" id="GO:0005634">
    <property type="term" value="C:nucleus"/>
    <property type="evidence" value="ECO:0007669"/>
    <property type="project" value="InterPro"/>
</dbReference>
<dbReference type="Pfam" id="PF12619">
    <property type="entry name" value="MCM2_N"/>
    <property type="match status" value="1"/>
</dbReference>
<evidence type="ECO:0000256" key="1">
    <source>
        <dbReference type="ARBA" id="ARBA00008010"/>
    </source>
</evidence>
<accession>A0A426YDP1</accession>
<name>A0A426YDP1_ENSVE</name>
<organism evidence="7 8">
    <name type="scientific">Ensete ventricosum</name>
    <name type="common">Abyssinian banana</name>
    <name type="synonym">Musa ensete</name>
    <dbReference type="NCBI Taxonomy" id="4639"/>
    <lineage>
        <taxon>Eukaryota</taxon>
        <taxon>Viridiplantae</taxon>
        <taxon>Streptophyta</taxon>
        <taxon>Embryophyta</taxon>
        <taxon>Tracheophyta</taxon>
        <taxon>Spermatophyta</taxon>
        <taxon>Magnoliopsida</taxon>
        <taxon>Liliopsida</taxon>
        <taxon>Zingiberales</taxon>
        <taxon>Musaceae</taxon>
        <taxon>Ensete</taxon>
    </lineage>
</organism>
<proteinExistence type="inferred from homology"/>
<keyword evidence="4" id="KW-0131">Cell cycle</keyword>
<dbReference type="InterPro" id="IPR031327">
    <property type="entry name" value="MCM"/>
</dbReference>
<dbReference type="PANTHER" id="PTHR11630">
    <property type="entry name" value="DNA REPLICATION LICENSING FACTOR MCM FAMILY MEMBER"/>
    <property type="match status" value="1"/>
</dbReference>
<dbReference type="GO" id="GO:0003697">
    <property type="term" value="F:single-stranded DNA binding"/>
    <property type="evidence" value="ECO:0007669"/>
    <property type="project" value="TreeGrafter"/>
</dbReference>
<keyword evidence="3" id="KW-0067">ATP-binding</keyword>
<keyword evidence="2" id="KW-0547">Nucleotide-binding</keyword>
<dbReference type="GO" id="GO:0042555">
    <property type="term" value="C:MCM complex"/>
    <property type="evidence" value="ECO:0007669"/>
    <property type="project" value="InterPro"/>
</dbReference>
<dbReference type="PROSITE" id="PS50051">
    <property type="entry name" value="MCM_2"/>
    <property type="match status" value="1"/>
</dbReference>
<reference evidence="7 8" key="1">
    <citation type="journal article" date="2014" name="Agronomy (Basel)">
        <title>A Draft Genome Sequence for Ensete ventricosum, the Drought-Tolerant Tree Against Hunger.</title>
        <authorList>
            <person name="Harrison J."/>
            <person name="Moore K.A."/>
            <person name="Paszkiewicz K."/>
            <person name="Jones T."/>
            <person name="Grant M."/>
            <person name="Ambacheew D."/>
            <person name="Muzemil S."/>
            <person name="Studholme D.J."/>
        </authorList>
    </citation>
    <scope>NUCLEOTIDE SEQUENCE [LARGE SCALE GENOMIC DNA]</scope>
</reference>
<dbReference type="InterPro" id="IPR008045">
    <property type="entry name" value="MCM2"/>
</dbReference>
<comment type="caution">
    <text evidence="7">The sequence shown here is derived from an EMBL/GenBank/DDBJ whole genome shotgun (WGS) entry which is preliminary data.</text>
</comment>
<evidence type="ECO:0000259" key="6">
    <source>
        <dbReference type="PROSITE" id="PS50051"/>
    </source>
</evidence>
<gene>
    <name evidence="7" type="ORF">B296_00022954</name>
</gene>
<dbReference type="EMBL" id="AMZH03013083">
    <property type="protein sequence ID" value="RRT49851.1"/>
    <property type="molecule type" value="Genomic_DNA"/>
</dbReference>
<protein>
    <recommendedName>
        <fullName evidence="6">MCM C-terminal AAA(+) ATPase domain-containing protein</fullName>
    </recommendedName>
</protein>
<feature type="region of interest" description="Disordered" evidence="5">
    <location>
        <begin position="1"/>
        <end position="20"/>
    </location>
</feature>
<dbReference type="GO" id="GO:0043138">
    <property type="term" value="F:3'-5' DNA helicase activity"/>
    <property type="evidence" value="ECO:0007669"/>
    <property type="project" value="TreeGrafter"/>
</dbReference>
<evidence type="ECO:0000256" key="2">
    <source>
        <dbReference type="ARBA" id="ARBA00022741"/>
    </source>
</evidence>
<dbReference type="Proteomes" id="UP000287651">
    <property type="component" value="Unassembled WGS sequence"/>
</dbReference>
<evidence type="ECO:0000313" key="8">
    <source>
        <dbReference type="Proteomes" id="UP000287651"/>
    </source>
</evidence>
<dbReference type="GO" id="GO:0005524">
    <property type="term" value="F:ATP binding"/>
    <property type="evidence" value="ECO:0007669"/>
    <property type="project" value="UniProtKB-KW"/>
</dbReference>
<evidence type="ECO:0000256" key="4">
    <source>
        <dbReference type="ARBA" id="ARBA00023306"/>
    </source>
</evidence>
<feature type="domain" description="MCM C-terminal AAA(+) ATPase" evidence="6">
    <location>
        <begin position="68"/>
        <end position="110"/>
    </location>
</feature>
<evidence type="ECO:0000313" key="7">
    <source>
        <dbReference type="EMBL" id="RRT49851.1"/>
    </source>
</evidence>
<dbReference type="GO" id="GO:0017116">
    <property type="term" value="F:single-stranded DNA helicase activity"/>
    <property type="evidence" value="ECO:0007669"/>
    <property type="project" value="TreeGrafter"/>
</dbReference>
<dbReference type="GO" id="GO:0000727">
    <property type="term" value="P:double-strand break repair via break-induced replication"/>
    <property type="evidence" value="ECO:0007669"/>
    <property type="project" value="TreeGrafter"/>
</dbReference>
<dbReference type="InterPro" id="IPR027417">
    <property type="entry name" value="P-loop_NTPase"/>
</dbReference>
<evidence type="ECO:0000256" key="5">
    <source>
        <dbReference type="SAM" id="MobiDB-lite"/>
    </source>
</evidence>
<dbReference type="PANTHER" id="PTHR11630:SF44">
    <property type="entry name" value="DNA REPLICATION LICENSING FACTOR MCM2"/>
    <property type="match status" value="1"/>
</dbReference>
<dbReference type="GO" id="GO:1902975">
    <property type="term" value="P:mitotic DNA replication initiation"/>
    <property type="evidence" value="ECO:0007669"/>
    <property type="project" value="TreeGrafter"/>
</dbReference>
<dbReference type="PRINTS" id="PR01657">
    <property type="entry name" value="MCMFAMILY"/>
</dbReference>
<dbReference type="Pfam" id="PF00493">
    <property type="entry name" value="MCM"/>
    <property type="match status" value="1"/>
</dbReference>
<dbReference type="InterPro" id="IPR001208">
    <property type="entry name" value="MCM_dom"/>
</dbReference>